<evidence type="ECO:0000313" key="2">
    <source>
        <dbReference type="Proteomes" id="UP000053095"/>
    </source>
</evidence>
<name>A0A510NX07_TALPI</name>
<evidence type="ECO:0000313" key="1">
    <source>
        <dbReference type="EMBL" id="GAM36765.1"/>
    </source>
</evidence>
<dbReference type="InterPro" id="IPR022085">
    <property type="entry name" value="OpdG"/>
</dbReference>
<gene>
    <name evidence="1" type="ORF">TCE0_018r06115</name>
</gene>
<proteinExistence type="predicted"/>
<keyword evidence="2" id="KW-1185">Reference proteome</keyword>
<dbReference type="EMBL" id="DF933814">
    <property type="protein sequence ID" value="GAM36765.1"/>
    <property type="molecule type" value="Genomic_DNA"/>
</dbReference>
<accession>A0A510NX07</accession>
<organism evidence="1 2">
    <name type="scientific">Talaromyces pinophilus</name>
    <name type="common">Penicillium pinophilum</name>
    <dbReference type="NCBI Taxonomy" id="128442"/>
    <lineage>
        <taxon>Eukaryota</taxon>
        <taxon>Fungi</taxon>
        <taxon>Dikarya</taxon>
        <taxon>Ascomycota</taxon>
        <taxon>Pezizomycotina</taxon>
        <taxon>Eurotiomycetes</taxon>
        <taxon>Eurotiomycetidae</taxon>
        <taxon>Eurotiales</taxon>
        <taxon>Trichocomaceae</taxon>
        <taxon>Talaromyces</taxon>
        <taxon>Talaromyces sect. Talaromyces</taxon>
    </lineage>
</organism>
<reference evidence="2" key="1">
    <citation type="journal article" date="2015" name="Genome Announc.">
        <title>Draft genome sequence of Talaromyces cellulolyticus strain Y-94, a source of lignocellulosic biomass-degrading enzymes.</title>
        <authorList>
            <person name="Fujii T."/>
            <person name="Koike H."/>
            <person name="Sawayama S."/>
            <person name="Yano S."/>
            <person name="Inoue H."/>
        </authorList>
    </citation>
    <scope>NUCLEOTIDE SEQUENCE [LARGE SCALE GENOMIC DNA]</scope>
    <source>
        <strain evidence="2">Y-94</strain>
    </source>
</reference>
<dbReference type="Proteomes" id="UP000053095">
    <property type="component" value="Unassembled WGS sequence"/>
</dbReference>
<sequence>MKHTDMSLNLRILDTTDDSVNEVIGRYSDSKALEVLKRYLEPGGDLSMEQAVKLIDDMLPNTEERDPHYVVCNVLATTAAIVQLSEIGWTDEGHKIYASMHSFRTAVRECYDPEFEPGGDEEVYFVNISAFIARLAALNILDDTLWAMPTMKDTLENESSAR</sequence>
<dbReference type="AlphaFoldDB" id="A0A510NX07"/>
<protein>
    <submittedName>
        <fullName evidence="1">Uncharacterized protein</fullName>
    </submittedName>
</protein>
<dbReference type="Pfam" id="PF12311">
    <property type="entry name" value="DUF3632"/>
    <property type="match status" value="1"/>
</dbReference>